<comment type="similarity">
    <text evidence="1">Belongs to the UPF0246 family.</text>
</comment>
<protein>
    <recommendedName>
        <fullName evidence="1">UPF0246 protein ICN82_20205</fullName>
    </recommendedName>
</protein>
<evidence type="ECO:0000256" key="1">
    <source>
        <dbReference type="HAMAP-Rule" id="MF_00652"/>
    </source>
</evidence>
<dbReference type="RefSeq" id="WP_193186863.1">
    <property type="nucleotide sequence ID" value="NZ_JACVXA010000103.1"/>
</dbReference>
<proteinExistence type="inferred from homology"/>
<dbReference type="PANTHER" id="PTHR30283">
    <property type="entry name" value="PEROXIDE STRESS RESPONSE PROTEIN YAAA"/>
    <property type="match status" value="1"/>
</dbReference>
<dbReference type="EMBL" id="JACVXA010000103">
    <property type="protein sequence ID" value="MBE3640532.1"/>
    <property type="molecule type" value="Genomic_DNA"/>
</dbReference>
<evidence type="ECO:0000313" key="3">
    <source>
        <dbReference type="Proteomes" id="UP000609121"/>
    </source>
</evidence>
<dbReference type="InterPro" id="IPR005583">
    <property type="entry name" value="YaaA"/>
</dbReference>
<keyword evidence="3" id="KW-1185">Reference proteome</keyword>
<dbReference type="GO" id="GO:0005829">
    <property type="term" value="C:cytosol"/>
    <property type="evidence" value="ECO:0007669"/>
    <property type="project" value="TreeGrafter"/>
</dbReference>
<dbReference type="GO" id="GO:0033194">
    <property type="term" value="P:response to hydroperoxide"/>
    <property type="evidence" value="ECO:0007669"/>
    <property type="project" value="TreeGrafter"/>
</dbReference>
<organism evidence="2 3">
    <name type="scientific">Mangrovicoccus algicola</name>
    <dbReference type="NCBI Taxonomy" id="2771008"/>
    <lineage>
        <taxon>Bacteria</taxon>
        <taxon>Pseudomonadati</taxon>
        <taxon>Pseudomonadota</taxon>
        <taxon>Alphaproteobacteria</taxon>
        <taxon>Rhodobacterales</taxon>
        <taxon>Paracoccaceae</taxon>
        <taxon>Mangrovicoccus</taxon>
    </lineage>
</organism>
<evidence type="ECO:0000313" key="2">
    <source>
        <dbReference type="EMBL" id="MBE3640532.1"/>
    </source>
</evidence>
<name>A0A8J6YYV7_9RHOB</name>
<comment type="caution">
    <text evidence="2">The sequence shown here is derived from an EMBL/GenBank/DDBJ whole genome shotgun (WGS) entry which is preliminary data.</text>
</comment>
<dbReference type="Pfam" id="PF03883">
    <property type="entry name" value="H2O2_YaaD"/>
    <property type="match status" value="1"/>
</dbReference>
<dbReference type="HAMAP" id="MF_00652">
    <property type="entry name" value="UPF0246"/>
    <property type="match status" value="1"/>
</dbReference>
<accession>A0A8J6YYV7</accession>
<dbReference type="Proteomes" id="UP000609121">
    <property type="component" value="Unassembled WGS sequence"/>
</dbReference>
<dbReference type="PANTHER" id="PTHR30283:SF4">
    <property type="entry name" value="PEROXIDE STRESS RESISTANCE PROTEIN YAAA"/>
    <property type="match status" value="1"/>
</dbReference>
<dbReference type="AlphaFoldDB" id="A0A8J6YYV7"/>
<sequence length="251" mass="26927">MLILLSPAKNMNETRGAGLAASEPRLLDAAQELAGVARGWSEAEIAGIMQVSPAIAALNAGRFAGWTRDGGLAAALTFDGDVYRDLDFATLDEYAQRAADRRLRILSGLYGLLRPLDAIHPYRLEMGRKLPGHPAGTLYRFWGARIAETIRADAAAAGTGTVLNLASEEYAKAVDRRALGDLAVVSPRFEEQRGETRKVISFAAKRARGAMARWVLEEGIEDPADLQGFCVGGYAHDAEASTPGCPVFLRA</sequence>
<reference evidence="2" key="1">
    <citation type="submission" date="2020-09" db="EMBL/GenBank/DDBJ databases">
        <title>A novel bacterium of genus Mangrovicoccus, isolated from South China Sea.</title>
        <authorList>
            <person name="Huang H."/>
            <person name="Mo K."/>
            <person name="Hu Y."/>
        </authorList>
    </citation>
    <scope>NUCLEOTIDE SEQUENCE</scope>
    <source>
        <strain evidence="2">HB182678</strain>
    </source>
</reference>
<gene>
    <name evidence="2" type="ORF">ICN82_20205</name>
</gene>